<dbReference type="EMBL" id="SLUI01000018">
    <property type="protein sequence ID" value="TCL33271.1"/>
    <property type="molecule type" value="Genomic_DNA"/>
</dbReference>
<dbReference type="Pfam" id="PF12673">
    <property type="entry name" value="SipL"/>
    <property type="match status" value="1"/>
</dbReference>
<dbReference type="RefSeq" id="WP_132083143.1">
    <property type="nucleotide sequence ID" value="NZ_DAMAKO010000004.1"/>
</dbReference>
<organism evidence="2 3">
    <name type="scientific">Anaerospora hongkongensis</name>
    <dbReference type="NCBI Taxonomy" id="244830"/>
    <lineage>
        <taxon>Bacteria</taxon>
        <taxon>Bacillati</taxon>
        <taxon>Bacillota</taxon>
        <taxon>Negativicutes</taxon>
        <taxon>Selenomonadales</taxon>
        <taxon>Sporomusaceae</taxon>
        <taxon>Anaerospora</taxon>
    </lineage>
</organism>
<evidence type="ECO:0000259" key="1">
    <source>
        <dbReference type="PROSITE" id="PS51781"/>
    </source>
</evidence>
<dbReference type="Pfam" id="PF08239">
    <property type="entry name" value="SH3_3"/>
    <property type="match status" value="1"/>
</dbReference>
<keyword evidence="3" id="KW-1185">Reference proteome</keyword>
<dbReference type="Gene3D" id="2.30.30.40">
    <property type="entry name" value="SH3 Domains"/>
    <property type="match status" value="1"/>
</dbReference>
<dbReference type="SMART" id="SM00287">
    <property type="entry name" value="SH3b"/>
    <property type="match status" value="1"/>
</dbReference>
<feature type="domain" description="SH3b" evidence="1">
    <location>
        <begin position="246"/>
        <end position="309"/>
    </location>
</feature>
<accession>A0A4R1PZ47</accession>
<dbReference type="Proteomes" id="UP000295063">
    <property type="component" value="Unassembled WGS sequence"/>
</dbReference>
<dbReference type="InterPro" id="IPR003646">
    <property type="entry name" value="SH3-like_bac-type"/>
</dbReference>
<sequence length="312" mass="33959">MGNIRYKGVARTIASTPPKAPRADLIAEECACFEPGMEKIQVEEVLGAESAQRVIEIDLTIPDNKPPIGQVIDVYIKELCIKDIDVIPNKVIVRGEFEVKVMYVADLPNEPVHAYEKHHIRWTRDIEVMGVDKDMPATADVVVEFVDYDDCHHHHDRRKIHVTVVLKVWTRVTSTTEMDAYVMTPVEEGYTLGASTTNSAVSASEGLTDNVSASQLGGGDIYGYGEYNTFITGPVETIAGTPTITSVAGTVNASNVNVRSGPGTTFPSIQKVGKGTAVTIKEQAFGWYNVVLPDGSTTGWIASWLVDTTGNF</sequence>
<protein>
    <submittedName>
        <fullName evidence="2">Uncharacterized protein DUF3794</fullName>
    </submittedName>
</protein>
<name>A0A4R1PZ47_9FIRM</name>
<dbReference type="AlphaFoldDB" id="A0A4R1PZ47"/>
<comment type="caution">
    <text evidence="2">The sequence shown here is derived from an EMBL/GenBank/DDBJ whole genome shotgun (WGS) entry which is preliminary data.</text>
</comment>
<dbReference type="OrthoDB" id="2081488at2"/>
<dbReference type="PROSITE" id="PS51781">
    <property type="entry name" value="SH3B"/>
    <property type="match status" value="1"/>
</dbReference>
<dbReference type="InterPro" id="IPR024300">
    <property type="entry name" value="SipL_SPOCS_dom"/>
</dbReference>
<evidence type="ECO:0000313" key="3">
    <source>
        <dbReference type="Proteomes" id="UP000295063"/>
    </source>
</evidence>
<reference evidence="2 3" key="1">
    <citation type="submission" date="2019-03" db="EMBL/GenBank/DDBJ databases">
        <title>Genomic Encyclopedia of Type Strains, Phase IV (KMG-IV): sequencing the most valuable type-strain genomes for metagenomic binning, comparative biology and taxonomic classification.</title>
        <authorList>
            <person name="Goeker M."/>
        </authorList>
    </citation>
    <scope>NUCLEOTIDE SEQUENCE [LARGE SCALE GENOMIC DNA]</scope>
    <source>
        <strain evidence="2 3">DSM 15969</strain>
    </source>
</reference>
<evidence type="ECO:0000313" key="2">
    <source>
        <dbReference type="EMBL" id="TCL33271.1"/>
    </source>
</evidence>
<proteinExistence type="predicted"/>
<gene>
    <name evidence="2" type="ORF">EV210_11844</name>
</gene>